<name>A0A9Q4ZS51_RHOHA</name>
<evidence type="ECO:0000313" key="4">
    <source>
        <dbReference type="Proteomes" id="UP000603463"/>
    </source>
</evidence>
<dbReference type="AlphaFoldDB" id="A0A9Q4ZS51"/>
<evidence type="ECO:0000313" key="2">
    <source>
        <dbReference type="EMBL" id="MBM4568819.1"/>
    </source>
</evidence>
<reference evidence="2" key="1">
    <citation type="submission" date="2019-11" db="EMBL/GenBank/DDBJ databases">
        <title>Spread of Macrolides and rifampicin resistant Rhodococcus equi in clinical isolates in the USA.</title>
        <authorList>
            <person name="Alvarez-Narvaez S."/>
            <person name="Huber L."/>
            <person name="Cohen N.D."/>
            <person name="Slovis N."/>
            <person name="Greiter M."/>
            <person name="Giguere S."/>
            <person name="Hart K."/>
        </authorList>
    </citation>
    <scope>NUCLEOTIDE SEQUENCE</scope>
    <source>
        <strain evidence="2">Lh_17</strain>
    </source>
</reference>
<evidence type="ECO:0000313" key="3">
    <source>
        <dbReference type="EMBL" id="NKT81924.1"/>
    </source>
</evidence>
<dbReference type="EMBL" id="WUXR01000025">
    <property type="protein sequence ID" value="MBM4568819.1"/>
    <property type="molecule type" value="Genomic_DNA"/>
</dbReference>
<dbReference type="Pfam" id="PF18864">
    <property type="entry name" value="AbiTii"/>
    <property type="match status" value="1"/>
</dbReference>
<proteinExistence type="predicted"/>
<sequence length="301" mass="32509">MSQLTKLIDAASGEESIATVVRKLYVLARRAGAADLEAWAVKELNGYEASDPLPTYRGPIPVNPLGLFIDGFGGKIKNVAMPSMHVPEEVRERLYTVRLYEPLVALEVMASEDRRVRWDANWVLGFNQLVAAGLAQQNPAAQYVLESAEYFLLSSQLKGILDSIRFKALDLALTLEKSVPDAGEPGVSDETNQKVVAIINQHWDLSGATFSGSHNVFGSSNVEQNVTVTQGNDSQLHSALGSAGVASEDIARLFEALEKNGGDVEEARSWFDSIKENLPVKALPLVAGILGLFFGVPPFAG</sequence>
<dbReference type="Proteomes" id="UP000603463">
    <property type="component" value="Unassembled WGS sequence"/>
</dbReference>
<gene>
    <name evidence="2" type="ORF">GS441_26455</name>
    <name evidence="3" type="ORF">GS882_28280</name>
</gene>
<feature type="domain" description="AbiTii" evidence="1">
    <location>
        <begin position="5"/>
        <end position="200"/>
    </location>
</feature>
<dbReference type="RefSeq" id="WP_205916022.1">
    <property type="nucleotide sequence ID" value="NZ_JAJNNF010000049.1"/>
</dbReference>
<protein>
    <recommendedName>
        <fullName evidence="1">AbiTii domain-containing protein</fullName>
    </recommendedName>
</protein>
<evidence type="ECO:0000259" key="1">
    <source>
        <dbReference type="Pfam" id="PF18864"/>
    </source>
</evidence>
<comment type="caution">
    <text evidence="3">The sequence shown here is derived from an EMBL/GenBank/DDBJ whole genome shotgun (WGS) entry which is preliminary data.</text>
</comment>
<organism evidence="3 4">
    <name type="scientific">Rhodococcus hoagii</name>
    <name type="common">Corynebacterium equii</name>
    <dbReference type="NCBI Taxonomy" id="43767"/>
    <lineage>
        <taxon>Bacteria</taxon>
        <taxon>Bacillati</taxon>
        <taxon>Actinomycetota</taxon>
        <taxon>Actinomycetes</taxon>
        <taxon>Mycobacteriales</taxon>
        <taxon>Nocardiaceae</taxon>
        <taxon>Prescottella</taxon>
    </lineage>
</organism>
<dbReference type="Proteomes" id="UP000808906">
    <property type="component" value="Unassembled WGS sequence"/>
</dbReference>
<reference evidence="3" key="2">
    <citation type="journal article" date="2020" name="Environ. Microbiol.">
        <title>The novel and transferable erm(51) gene confers Macrolides, Lincosamides, and Streptogramins B (MLSB) resistance to clonal Rhodococcus equi in the environment.</title>
        <authorList>
            <person name="Huber L."/>
            <person name="Giguere S."/>
            <person name="Slovis N.M."/>
            <person name="Alvarez-Narvaez S."/>
            <person name="Hart K.A."/>
            <person name="Greiter M."/>
            <person name="Morris E.R.A."/>
            <person name="Cohen N.D."/>
        </authorList>
    </citation>
    <scope>NUCLEOTIDE SEQUENCE</scope>
    <source>
        <strain evidence="3">Lh_116_1</strain>
    </source>
</reference>
<dbReference type="EMBL" id="WVBC01000044">
    <property type="protein sequence ID" value="NKT81924.1"/>
    <property type="molecule type" value="Genomic_DNA"/>
</dbReference>
<accession>A0A9Q4ZS51</accession>
<dbReference type="InterPro" id="IPR041304">
    <property type="entry name" value="AbiTii"/>
</dbReference>